<name>A0A0G4FX35_VITBC</name>
<sequence length="94" mass="10079">MSQSWKIGKAGKWPHLEVNFTRMKSDTDGAADEEAVCFIRRLSVSKPHLEVGEIYMQVGYSVMVASALLDALLDADALLEALLGAGGALGTELL</sequence>
<dbReference type="EMBL" id="CDMY01000514">
    <property type="protein sequence ID" value="CEM19522.1"/>
    <property type="molecule type" value="Genomic_DNA"/>
</dbReference>
<reference evidence="1 2" key="1">
    <citation type="submission" date="2014-11" db="EMBL/GenBank/DDBJ databases">
        <authorList>
            <person name="Zhu J."/>
            <person name="Qi W."/>
            <person name="Song R."/>
        </authorList>
    </citation>
    <scope>NUCLEOTIDE SEQUENCE [LARGE SCALE GENOMIC DNA]</scope>
</reference>
<keyword evidence="2" id="KW-1185">Reference proteome</keyword>
<dbReference type="AlphaFoldDB" id="A0A0G4FX35"/>
<accession>A0A0G4FX35</accession>
<gene>
    <name evidence="1" type="ORF">Vbra_1758</name>
</gene>
<dbReference type="Proteomes" id="UP000041254">
    <property type="component" value="Unassembled WGS sequence"/>
</dbReference>
<evidence type="ECO:0000313" key="2">
    <source>
        <dbReference type="Proteomes" id="UP000041254"/>
    </source>
</evidence>
<evidence type="ECO:0000313" key="1">
    <source>
        <dbReference type="EMBL" id="CEM19522.1"/>
    </source>
</evidence>
<proteinExistence type="predicted"/>
<organism evidence="1 2">
    <name type="scientific">Vitrella brassicaformis (strain CCMP3155)</name>
    <dbReference type="NCBI Taxonomy" id="1169540"/>
    <lineage>
        <taxon>Eukaryota</taxon>
        <taxon>Sar</taxon>
        <taxon>Alveolata</taxon>
        <taxon>Colpodellida</taxon>
        <taxon>Vitrellaceae</taxon>
        <taxon>Vitrella</taxon>
    </lineage>
</organism>
<dbReference type="VEuPathDB" id="CryptoDB:Vbra_1758"/>
<dbReference type="InParanoid" id="A0A0G4FX35"/>
<protein>
    <submittedName>
        <fullName evidence="1">Uncharacterized protein</fullName>
    </submittedName>
</protein>